<accession>A0ABN7WLJ5</accession>
<reference evidence="1 2" key="1">
    <citation type="submission" date="2021-06" db="EMBL/GenBank/DDBJ databases">
        <authorList>
            <person name="Kallberg Y."/>
            <person name="Tangrot J."/>
            <person name="Rosling A."/>
        </authorList>
    </citation>
    <scope>NUCLEOTIDE SEQUENCE [LARGE SCALE GENOMIC DNA]</scope>
    <source>
        <strain evidence="1 2">120-4 pot B 10/14</strain>
    </source>
</reference>
<protein>
    <submittedName>
        <fullName evidence="1">9150_t:CDS:1</fullName>
    </submittedName>
</protein>
<gene>
    <name evidence="1" type="ORF">GMARGA_LOCUS32277</name>
</gene>
<dbReference type="Proteomes" id="UP000789901">
    <property type="component" value="Unassembled WGS sequence"/>
</dbReference>
<evidence type="ECO:0000313" key="2">
    <source>
        <dbReference type="Proteomes" id="UP000789901"/>
    </source>
</evidence>
<keyword evidence="2" id="KW-1185">Reference proteome</keyword>
<proteinExistence type="predicted"/>
<dbReference type="InterPro" id="IPR027417">
    <property type="entry name" value="P-loop_NTPase"/>
</dbReference>
<comment type="caution">
    <text evidence="1">The sequence shown here is derived from an EMBL/GenBank/DDBJ whole genome shotgun (WGS) entry which is preliminary data.</text>
</comment>
<evidence type="ECO:0000313" key="1">
    <source>
        <dbReference type="EMBL" id="CAG8834857.1"/>
    </source>
</evidence>
<name>A0ABN7WLJ5_GIGMA</name>
<organism evidence="1 2">
    <name type="scientific">Gigaspora margarita</name>
    <dbReference type="NCBI Taxonomy" id="4874"/>
    <lineage>
        <taxon>Eukaryota</taxon>
        <taxon>Fungi</taxon>
        <taxon>Fungi incertae sedis</taxon>
        <taxon>Mucoromycota</taxon>
        <taxon>Glomeromycotina</taxon>
        <taxon>Glomeromycetes</taxon>
        <taxon>Diversisporales</taxon>
        <taxon>Gigasporaceae</taxon>
        <taxon>Gigaspora</taxon>
    </lineage>
</organism>
<feature type="non-terminal residue" evidence="1">
    <location>
        <position position="1"/>
    </location>
</feature>
<sequence>DIWQESLTTDKSILLFLKKKDDAIIVTIVDIFDFQGSLLENFDRTYKQNILVTNKMDLIPNDIT</sequence>
<dbReference type="Gene3D" id="3.40.50.300">
    <property type="entry name" value="P-loop containing nucleotide triphosphate hydrolases"/>
    <property type="match status" value="1"/>
</dbReference>
<dbReference type="EMBL" id="CAJVQB010050276">
    <property type="protein sequence ID" value="CAG8834857.1"/>
    <property type="molecule type" value="Genomic_DNA"/>
</dbReference>